<dbReference type="GO" id="GO:0005829">
    <property type="term" value="C:cytosol"/>
    <property type="evidence" value="ECO:0007669"/>
    <property type="project" value="TreeGrafter"/>
</dbReference>
<dbReference type="GO" id="GO:0016020">
    <property type="term" value="C:membrane"/>
    <property type="evidence" value="ECO:0007669"/>
    <property type="project" value="TreeGrafter"/>
</dbReference>
<dbReference type="GO" id="GO:0001730">
    <property type="term" value="F:2'-5'-oligoadenylate synthetase activity"/>
    <property type="evidence" value="ECO:0007669"/>
    <property type="project" value="UniProtKB-EC"/>
</dbReference>
<dbReference type="GO" id="GO:0005654">
    <property type="term" value="C:nucleoplasm"/>
    <property type="evidence" value="ECO:0007669"/>
    <property type="project" value="TreeGrafter"/>
</dbReference>
<evidence type="ECO:0000313" key="3">
    <source>
        <dbReference type="Proteomes" id="UP000507470"/>
    </source>
</evidence>
<feature type="domain" description="2'-5'-oligoadenylate synthetase 1" evidence="1">
    <location>
        <begin position="12"/>
        <end position="128"/>
    </location>
</feature>
<dbReference type="OrthoDB" id="6158740at2759"/>
<dbReference type="EMBL" id="CACVKT020008805">
    <property type="protein sequence ID" value="CAC5417744.1"/>
    <property type="molecule type" value="Genomic_DNA"/>
</dbReference>
<dbReference type="GO" id="GO:0003725">
    <property type="term" value="F:double-stranded RNA binding"/>
    <property type="evidence" value="ECO:0007669"/>
    <property type="project" value="TreeGrafter"/>
</dbReference>
<accession>A0A6J8EAR1</accession>
<evidence type="ECO:0000313" key="2">
    <source>
        <dbReference type="EMBL" id="CAC5417744.1"/>
    </source>
</evidence>
<sequence length="156" mass="18361">MKQSDNVCLDLYSKCLSKLQIDFIKESPSVIKDVIRLLKYWNHTEWIGLTSTCIEMIVVHEFRNDDTSRRFHFVDLLCAAIRSICVYSELKITWTDYYSPENYNSIHSSQPVILDPTNPYNNLHPGDNNPRKYNLQRIQCEATKLLARIMKHLPRI</sequence>
<dbReference type="PANTHER" id="PTHR11258">
    <property type="entry name" value="2-5 OLIGOADENYLATE SYNTHETASE"/>
    <property type="match status" value="1"/>
</dbReference>
<dbReference type="SUPFAM" id="SSF81631">
    <property type="entry name" value="PAP/OAS1 substrate-binding domain"/>
    <property type="match status" value="1"/>
</dbReference>
<dbReference type="Proteomes" id="UP000507470">
    <property type="component" value="Unassembled WGS sequence"/>
</dbReference>
<name>A0A6J8EAR1_MYTCO</name>
<keyword evidence="2" id="KW-0548">Nucleotidyltransferase</keyword>
<dbReference type="Pfam" id="PF10421">
    <property type="entry name" value="OAS1_C"/>
    <property type="match status" value="1"/>
</dbReference>
<keyword evidence="2" id="KW-0808">Transferase</keyword>
<dbReference type="EC" id="2.7.7.84" evidence="2"/>
<proteinExistence type="predicted"/>
<evidence type="ECO:0000259" key="1">
    <source>
        <dbReference type="Pfam" id="PF10421"/>
    </source>
</evidence>
<dbReference type="InterPro" id="IPR018952">
    <property type="entry name" value="2-5-oligoAdlate_synth_1_dom2/C"/>
</dbReference>
<keyword evidence="3" id="KW-1185">Reference proteome</keyword>
<dbReference type="PANTHER" id="PTHR11258:SF11">
    <property type="entry name" value="C2H2-TYPE DOMAIN-CONTAINING PROTEIN"/>
    <property type="match status" value="1"/>
</dbReference>
<protein>
    <submittedName>
        <fullName evidence="2">OAS</fullName>
        <ecNumber evidence="2">2.7.7.84</ecNumber>
    </submittedName>
</protein>
<dbReference type="AlphaFoldDB" id="A0A6J8EAR1"/>
<gene>
    <name evidence="2" type="ORF">MCOR_50231</name>
</gene>
<organism evidence="2 3">
    <name type="scientific">Mytilus coruscus</name>
    <name type="common">Sea mussel</name>
    <dbReference type="NCBI Taxonomy" id="42192"/>
    <lineage>
        <taxon>Eukaryota</taxon>
        <taxon>Metazoa</taxon>
        <taxon>Spiralia</taxon>
        <taxon>Lophotrochozoa</taxon>
        <taxon>Mollusca</taxon>
        <taxon>Bivalvia</taxon>
        <taxon>Autobranchia</taxon>
        <taxon>Pteriomorphia</taxon>
        <taxon>Mytilida</taxon>
        <taxon>Mytiloidea</taxon>
        <taxon>Mytilidae</taxon>
        <taxon>Mytilinae</taxon>
        <taxon>Mytilus</taxon>
    </lineage>
</organism>
<reference evidence="2 3" key="1">
    <citation type="submission" date="2020-06" db="EMBL/GenBank/DDBJ databases">
        <authorList>
            <person name="Li R."/>
            <person name="Bekaert M."/>
        </authorList>
    </citation>
    <scope>NUCLEOTIDE SEQUENCE [LARGE SCALE GENOMIC DNA]</scope>
    <source>
        <strain evidence="3">wild</strain>
    </source>
</reference>
<dbReference type="Gene3D" id="1.10.1410.20">
    <property type="entry name" value="2'-5'-oligoadenylate synthetase 1, domain 2"/>
    <property type="match status" value="1"/>
</dbReference>